<dbReference type="EMBL" id="JAAKZF010000009">
    <property type="protein sequence ID" value="NGO51450.1"/>
    <property type="molecule type" value="Genomic_DNA"/>
</dbReference>
<comment type="caution">
    <text evidence="2">The sequence shown here is derived from an EMBL/GenBank/DDBJ whole genome shotgun (WGS) entry which is preliminary data.</text>
</comment>
<feature type="chain" id="PRO_5026326385" evidence="1">
    <location>
        <begin position="34"/>
        <end position="121"/>
    </location>
</feature>
<protein>
    <submittedName>
        <fullName evidence="2">Uncharacterized protein</fullName>
    </submittedName>
</protein>
<name>A0A6G4WBD3_9HYPH</name>
<proteinExistence type="predicted"/>
<keyword evidence="3" id="KW-1185">Reference proteome</keyword>
<dbReference type="RefSeq" id="WP_165026824.1">
    <property type="nucleotide sequence ID" value="NZ_JAAKZF010000009.1"/>
</dbReference>
<feature type="signal peptide" evidence="1">
    <location>
        <begin position="1"/>
        <end position="33"/>
    </location>
</feature>
<accession>A0A6G4WBD3</accession>
<sequence length="121" mass="13067">MTGEIDIRKENAMKILLATAFSVILSLSGAAFAQETGATQPDPLGTDADRGGGITDATTYLEGPNIHRFYVDEGLTTLRPEAEIRTAYLALPVTERTSLEVACDKNDDVRFTDLCRAINGM</sequence>
<gene>
    <name evidence="2" type="ORF">G6N73_09695</name>
</gene>
<evidence type="ECO:0000256" key="1">
    <source>
        <dbReference type="SAM" id="SignalP"/>
    </source>
</evidence>
<dbReference type="Proteomes" id="UP001642900">
    <property type="component" value="Unassembled WGS sequence"/>
</dbReference>
<keyword evidence="1" id="KW-0732">Signal</keyword>
<organism evidence="2 3">
    <name type="scientific">Allomesorhizobium camelthorni</name>
    <dbReference type="NCBI Taxonomy" id="475069"/>
    <lineage>
        <taxon>Bacteria</taxon>
        <taxon>Pseudomonadati</taxon>
        <taxon>Pseudomonadota</taxon>
        <taxon>Alphaproteobacteria</taxon>
        <taxon>Hyphomicrobiales</taxon>
        <taxon>Phyllobacteriaceae</taxon>
        <taxon>Allomesorhizobium</taxon>
    </lineage>
</organism>
<evidence type="ECO:0000313" key="2">
    <source>
        <dbReference type="EMBL" id="NGO51450.1"/>
    </source>
</evidence>
<dbReference type="AlphaFoldDB" id="A0A6G4WBD3"/>
<reference evidence="2 3" key="1">
    <citation type="submission" date="2020-02" db="EMBL/GenBank/DDBJ databases">
        <title>Genome sequence of strain CCNWXJ40-4.</title>
        <authorList>
            <person name="Gao J."/>
            <person name="Sun J."/>
        </authorList>
    </citation>
    <scope>NUCLEOTIDE SEQUENCE [LARGE SCALE GENOMIC DNA]</scope>
    <source>
        <strain evidence="2 3">CCNWXJ 40-4</strain>
    </source>
</reference>
<evidence type="ECO:0000313" key="3">
    <source>
        <dbReference type="Proteomes" id="UP001642900"/>
    </source>
</evidence>